<comment type="caution">
    <text evidence="1">The sequence shown here is derived from an EMBL/GenBank/DDBJ whole genome shotgun (WGS) entry which is preliminary data.</text>
</comment>
<organism evidence="1 2">
    <name type="scientific">Phlebia brevispora</name>
    <dbReference type="NCBI Taxonomy" id="194682"/>
    <lineage>
        <taxon>Eukaryota</taxon>
        <taxon>Fungi</taxon>
        <taxon>Dikarya</taxon>
        <taxon>Basidiomycota</taxon>
        <taxon>Agaricomycotina</taxon>
        <taxon>Agaricomycetes</taxon>
        <taxon>Polyporales</taxon>
        <taxon>Meruliaceae</taxon>
        <taxon>Phlebia</taxon>
    </lineage>
</organism>
<proteinExistence type="predicted"/>
<accession>A0ACC1TDJ0</accession>
<dbReference type="Proteomes" id="UP001148662">
    <property type="component" value="Unassembled WGS sequence"/>
</dbReference>
<keyword evidence="2" id="KW-1185">Reference proteome</keyword>
<dbReference type="EMBL" id="JANHOG010000081">
    <property type="protein sequence ID" value="KAJ3558563.1"/>
    <property type="molecule type" value="Genomic_DNA"/>
</dbReference>
<protein>
    <submittedName>
        <fullName evidence="1">Uncharacterized protein</fullName>
    </submittedName>
</protein>
<name>A0ACC1TDJ0_9APHY</name>
<reference evidence="1" key="1">
    <citation type="submission" date="2022-07" db="EMBL/GenBank/DDBJ databases">
        <title>Genome Sequence of Phlebia brevispora.</title>
        <authorList>
            <person name="Buettner E."/>
        </authorList>
    </citation>
    <scope>NUCLEOTIDE SEQUENCE</scope>
    <source>
        <strain evidence="1">MPL23</strain>
    </source>
</reference>
<evidence type="ECO:0000313" key="2">
    <source>
        <dbReference type="Proteomes" id="UP001148662"/>
    </source>
</evidence>
<gene>
    <name evidence="1" type="ORF">NM688_g854</name>
</gene>
<evidence type="ECO:0000313" key="1">
    <source>
        <dbReference type="EMBL" id="KAJ3558563.1"/>
    </source>
</evidence>
<sequence>MAEKGFVVVSRKMRQDLLPDPNIFGSSNVKVYKVKPLIAYDGGPIGQAELSYKFKCSNRHGALLALNCRAEKETIGCLSLKEYAKRNHKSRHAYATRVGVDCGIDDLVRHESELHYQRTIRPSATVGFGFKITDSREMSVIHHSGLQNNANLLTSHAMTSLASNVSDPSSDPSTATPSAMAGDAERFNQTIFPEFYQAKYRSPFRFFKMKGSAGPDHLPNVDEGNDDDLSVEAGHEGSDDEIEVAEVPQPRTPKIRSPLDILLDCLLESTGAEVAIAGHNELNALLGSHWPHDLETFLAQTSPEVEVKEGVAMLIYGDQKRNSSLPPPTSIPALADIHQMGIVQVASVKGSFADDVCSSRTDYVQLSNGEKSRPTANSMLNFLQMTMQQWPVTDPNFPWKTGQHRSSTSSWTPGIFIISLKLHDSLLLHSISSFTLLEVAEKTMY</sequence>